<dbReference type="PROSITE" id="PS00022">
    <property type="entry name" value="EGF_1"/>
    <property type="match status" value="2"/>
</dbReference>
<dbReference type="AlphaFoldDB" id="A0A0D8Y7W8"/>
<dbReference type="OrthoDB" id="10040561at2759"/>
<dbReference type="STRING" id="29172.A0A0D8Y7W8"/>
<feature type="signal peptide" evidence="7">
    <location>
        <begin position="1"/>
        <end position="21"/>
    </location>
</feature>
<dbReference type="InterPro" id="IPR051022">
    <property type="entry name" value="Notch_Cell-Fate_Det"/>
</dbReference>
<dbReference type="InterPro" id="IPR000742">
    <property type="entry name" value="EGF"/>
</dbReference>
<name>A0A0D8Y7W8_DICVI</name>
<dbReference type="PROSITE" id="PS50026">
    <property type="entry name" value="EGF_3"/>
    <property type="match status" value="2"/>
</dbReference>
<dbReference type="InterPro" id="IPR001881">
    <property type="entry name" value="EGF-like_Ca-bd_dom"/>
</dbReference>
<dbReference type="CDD" id="cd00054">
    <property type="entry name" value="EGF_CA"/>
    <property type="match status" value="1"/>
</dbReference>
<evidence type="ECO:0000313" key="9">
    <source>
        <dbReference type="EMBL" id="KJH52094.1"/>
    </source>
</evidence>
<feature type="domain" description="EGF-like" evidence="8">
    <location>
        <begin position="130"/>
        <end position="166"/>
    </location>
</feature>
<dbReference type="SMART" id="SM00179">
    <property type="entry name" value="EGF_CA"/>
    <property type="match status" value="1"/>
</dbReference>
<dbReference type="GO" id="GO:0005886">
    <property type="term" value="C:plasma membrane"/>
    <property type="evidence" value="ECO:0007669"/>
    <property type="project" value="TreeGrafter"/>
</dbReference>
<feature type="chain" id="PRO_5002336427" evidence="7">
    <location>
        <begin position="22"/>
        <end position="172"/>
    </location>
</feature>
<dbReference type="PANTHER" id="PTHR24049:SF22">
    <property type="entry name" value="DROSOPHILA CRUMBS HOMOLOG"/>
    <property type="match status" value="1"/>
</dbReference>
<keyword evidence="2 7" id="KW-0732">Signal</keyword>
<organism evidence="9 10">
    <name type="scientific">Dictyocaulus viviparus</name>
    <name type="common">Bovine lungworm</name>
    <dbReference type="NCBI Taxonomy" id="29172"/>
    <lineage>
        <taxon>Eukaryota</taxon>
        <taxon>Metazoa</taxon>
        <taxon>Ecdysozoa</taxon>
        <taxon>Nematoda</taxon>
        <taxon>Chromadorea</taxon>
        <taxon>Rhabditida</taxon>
        <taxon>Rhabditina</taxon>
        <taxon>Rhabditomorpha</taxon>
        <taxon>Strongyloidea</taxon>
        <taxon>Metastrongylidae</taxon>
        <taxon>Dictyocaulus</taxon>
    </lineage>
</organism>
<evidence type="ECO:0000256" key="5">
    <source>
        <dbReference type="PROSITE-ProRule" id="PRU00076"/>
    </source>
</evidence>
<evidence type="ECO:0000256" key="2">
    <source>
        <dbReference type="ARBA" id="ARBA00022729"/>
    </source>
</evidence>
<comment type="caution">
    <text evidence="5">Lacks conserved residue(s) required for the propagation of feature annotation.</text>
</comment>
<feature type="disulfide bond" evidence="5">
    <location>
        <begin position="119"/>
        <end position="128"/>
    </location>
</feature>
<feature type="disulfide bond" evidence="5">
    <location>
        <begin position="156"/>
        <end position="165"/>
    </location>
</feature>
<feature type="domain" description="EGF-like" evidence="8">
    <location>
        <begin position="93"/>
        <end position="129"/>
    </location>
</feature>
<proteinExistence type="predicted"/>
<sequence length="172" mass="18512">MLMNMSTTCIVLLFVIATAMADENSEEVNITDITVSTSQPKSKKSSAGASDSVEENTIDDVKKELDRAVQGLNSTVTEAKDKFTNVITEVTSNLDTCKAKDCNDRGTCLGTKKAYVCACVLGYSGKNCEETMCDSSRDCNGRGICFGTTSSLTCLCNIGYRGRRCEKTISDT</sequence>
<keyword evidence="3" id="KW-0677">Repeat</keyword>
<dbReference type="EMBL" id="KN716170">
    <property type="protein sequence ID" value="KJH52094.1"/>
    <property type="molecule type" value="Genomic_DNA"/>
</dbReference>
<dbReference type="Proteomes" id="UP000053766">
    <property type="component" value="Unassembled WGS sequence"/>
</dbReference>
<evidence type="ECO:0000256" key="4">
    <source>
        <dbReference type="ARBA" id="ARBA00023157"/>
    </source>
</evidence>
<accession>A0A0D8Y7W8</accession>
<keyword evidence="1 5" id="KW-0245">EGF-like domain</keyword>
<evidence type="ECO:0000256" key="6">
    <source>
        <dbReference type="SAM" id="MobiDB-lite"/>
    </source>
</evidence>
<evidence type="ECO:0000256" key="1">
    <source>
        <dbReference type="ARBA" id="ARBA00022536"/>
    </source>
</evidence>
<reference evidence="9 10" key="1">
    <citation type="submission" date="2013-11" db="EMBL/GenBank/DDBJ databases">
        <title>Draft genome of the bovine lungworm Dictyocaulus viviparus.</title>
        <authorList>
            <person name="Mitreva M."/>
        </authorList>
    </citation>
    <scope>NUCLEOTIDE SEQUENCE [LARGE SCALE GENOMIC DNA]</scope>
    <source>
        <strain evidence="9 10">HannoverDv2000</strain>
    </source>
</reference>
<keyword evidence="4 5" id="KW-1015">Disulfide bond</keyword>
<dbReference type="PANTHER" id="PTHR24049">
    <property type="entry name" value="CRUMBS FAMILY MEMBER"/>
    <property type="match status" value="1"/>
</dbReference>
<evidence type="ECO:0000313" key="10">
    <source>
        <dbReference type="Proteomes" id="UP000053766"/>
    </source>
</evidence>
<dbReference type="PROSITE" id="PS01186">
    <property type="entry name" value="EGF_2"/>
    <property type="match status" value="2"/>
</dbReference>
<reference evidence="10" key="2">
    <citation type="journal article" date="2016" name="Sci. Rep.">
        <title>Dictyocaulus viviparus genome, variome and transcriptome elucidate lungworm biology and support future intervention.</title>
        <authorList>
            <person name="McNulty S.N."/>
            <person name="Strube C."/>
            <person name="Rosa B.A."/>
            <person name="Martin J.C."/>
            <person name="Tyagi R."/>
            <person name="Choi Y.J."/>
            <person name="Wang Q."/>
            <person name="Hallsworth Pepin K."/>
            <person name="Zhang X."/>
            <person name="Ozersky P."/>
            <person name="Wilson R.K."/>
            <person name="Sternberg P.W."/>
            <person name="Gasser R.B."/>
            <person name="Mitreva M."/>
        </authorList>
    </citation>
    <scope>NUCLEOTIDE SEQUENCE [LARGE SCALE GENOMIC DNA]</scope>
    <source>
        <strain evidence="10">HannoverDv2000</strain>
    </source>
</reference>
<dbReference type="Gene3D" id="2.10.25.10">
    <property type="entry name" value="Laminin"/>
    <property type="match status" value="2"/>
</dbReference>
<dbReference type="SMART" id="SM00181">
    <property type="entry name" value="EGF"/>
    <property type="match status" value="2"/>
</dbReference>
<dbReference type="SUPFAM" id="SSF57196">
    <property type="entry name" value="EGF/Laminin"/>
    <property type="match status" value="2"/>
</dbReference>
<dbReference type="GO" id="GO:0032991">
    <property type="term" value="C:protein-containing complex"/>
    <property type="evidence" value="ECO:0007669"/>
    <property type="project" value="TreeGrafter"/>
</dbReference>
<feature type="region of interest" description="Disordered" evidence="6">
    <location>
        <begin position="33"/>
        <end position="56"/>
    </location>
</feature>
<keyword evidence="10" id="KW-1185">Reference proteome</keyword>
<evidence type="ECO:0000256" key="3">
    <source>
        <dbReference type="ARBA" id="ARBA00022737"/>
    </source>
</evidence>
<dbReference type="GO" id="GO:0007157">
    <property type="term" value="P:heterophilic cell-cell adhesion via plasma membrane cell adhesion molecules"/>
    <property type="evidence" value="ECO:0007669"/>
    <property type="project" value="TreeGrafter"/>
</dbReference>
<evidence type="ECO:0000256" key="7">
    <source>
        <dbReference type="SAM" id="SignalP"/>
    </source>
</evidence>
<dbReference type="GO" id="GO:0045197">
    <property type="term" value="P:establishment or maintenance of epithelial cell apical/basal polarity"/>
    <property type="evidence" value="ECO:0007669"/>
    <property type="project" value="TreeGrafter"/>
</dbReference>
<gene>
    <name evidence="9" type="ORF">DICVIV_01673</name>
</gene>
<evidence type="ECO:0000259" key="8">
    <source>
        <dbReference type="PROSITE" id="PS50026"/>
    </source>
</evidence>
<dbReference type="GO" id="GO:0005509">
    <property type="term" value="F:calcium ion binding"/>
    <property type="evidence" value="ECO:0007669"/>
    <property type="project" value="InterPro"/>
</dbReference>
<protein>
    <submittedName>
        <fullName evidence="9">EGF-like domain protein</fullName>
    </submittedName>
</protein>